<dbReference type="KEGG" id="haad:MW046_14035"/>
<name>A0A8U0A685_9EURY</name>
<evidence type="ECO:0008006" key="4">
    <source>
        <dbReference type="Google" id="ProtNLM"/>
    </source>
</evidence>
<gene>
    <name evidence="2" type="ORF">MW046_14035</name>
</gene>
<evidence type="ECO:0000313" key="3">
    <source>
        <dbReference type="Proteomes" id="UP000831768"/>
    </source>
</evidence>
<protein>
    <recommendedName>
        <fullName evidence="4">Lipoprotein</fullName>
    </recommendedName>
</protein>
<proteinExistence type="predicted"/>
<dbReference type="EMBL" id="CP096020">
    <property type="protein sequence ID" value="UPM44544.1"/>
    <property type="molecule type" value="Genomic_DNA"/>
</dbReference>
<geneLocation type="plasmid" evidence="2 3">
    <name>unnamed1</name>
</geneLocation>
<accession>A0A8U0A685</accession>
<dbReference type="GeneID" id="71929188"/>
<sequence length="147" mass="16266">MSEQNKLILVVVLVSAIITAGCFANTPSTSEDHKTTSLNDSQPNNSMSNDSGPIQAKEVESPPSSAKVIPSNDNRIADVKPIQKVVRRAVEKDGTPRKVGQRLEGEQYRKVSQILKKLPKYNESPADNGYYIKYKGKVIRLNILLEE</sequence>
<keyword evidence="2" id="KW-0614">Plasmid</keyword>
<evidence type="ECO:0000313" key="2">
    <source>
        <dbReference type="EMBL" id="UPM44544.1"/>
    </source>
</evidence>
<organism evidence="2 3">
    <name type="scientific">Halocatena salina</name>
    <dbReference type="NCBI Taxonomy" id="2934340"/>
    <lineage>
        <taxon>Archaea</taxon>
        <taxon>Methanobacteriati</taxon>
        <taxon>Methanobacteriota</taxon>
        <taxon>Stenosarchaea group</taxon>
        <taxon>Halobacteria</taxon>
        <taxon>Halobacteriales</taxon>
        <taxon>Natronomonadaceae</taxon>
        <taxon>Halocatena</taxon>
    </lineage>
</organism>
<reference evidence="2" key="1">
    <citation type="submission" date="2022-04" db="EMBL/GenBank/DDBJ databases">
        <title>Halocatena sp. nov., isolated from a salt lake.</title>
        <authorList>
            <person name="Cui H.-L."/>
        </authorList>
    </citation>
    <scope>NUCLEOTIDE SEQUENCE</scope>
    <source>
        <strain evidence="2">AD-1</strain>
        <plasmid evidence="2">unnamed1</plasmid>
    </source>
</reference>
<dbReference type="Proteomes" id="UP000831768">
    <property type="component" value="Plasmid unnamed1"/>
</dbReference>
<feature type="region of interest" description="Disordered" evidence="1">
    <location>
        <begin position="24"/>
        <end position="71"/>
    </location>
</feature>
<dbReference type="PROSITE" id="PS51257">
    <property type="entry name" value="PROKAR_LIPOPROTEIN"/>
    <property type="match status" value="1"/>
</dbReference>
<keyword evidence="3" id="KW-1185">Reference proteome</keyword>
<evidence type="ECO:0000256" key="1">
    <source>
        <dbReference type="SAM" id="MobiDB-lite"/>
    </source>
</evidence>
<dbReference type="RefSeq" id="WP_247995198.1">
    <property type="nucleotide sequence ID" value="NZ_CP096020.1"/>
</dbReference>
<feature type="compositionally biased region" description="Polar residues" evidence="1">
    <location>
        <begin position="36"/>
        <end position="52"/>
    </location>
</feature>
<dbReference type="AlphaFoldDB" id="A0A8U0A685"/>